<dbReference type="RefSeq" id="WP_029198325.1">
    <property type="nucleotide sequence ID" value="NZ_JAMDMW010000064.1"/>
</dbReference>
<evidence type="ECO:0000256" key="4">
    <source>
        <dbReference type="ARBA" id="ARBA00044877"/>
    </source>
</evidence>
<dbReference type="SUPFAM" id="SSF50090">
    <property type="entry name" value="Electron transport accessory proteins"/>
    <property type="match status" value="1"/>
</dbReference>
<dbReference type="PIRSF" id="PIRSF001427">
    <property type="entry name" value="NHase_beta"/>
    <property type="match status" value="1"/>
</dbReference>
<dbReference type="InterPro" id="IPR049054">
    <property type="entry name" value="CN_hydtase_beta-like_N"/>
</dbReference>
<comment type="function">
    <text evidence="1 5">NHase catalyzes the hydration of various nitrile compounds to the corresponding amides.</text>
</comment>
<dbReference type="InterPro" id="IPR008990">
    <property type="entry name" value="Elect_transpt_acc-like_dom_sf"/>
</dbReference>
<dbReference type="Gene3D" id="2.30.30.50">
    <property type="match status" value="1"/>
</dbReference>
<dbReference type="Proteomes" id="UP001527099">
    <property type="component" value="Unassembled WGS sequence"/>
</dbReference>
<protein>
    <recommendedName>
        <fullName evidence="5">Nitrile hydratase subunit beta</fullName>
        <shortName evidence="5">NHase</shortName>
        <ecNumber evidence="5">4.2.1.84</ecNumber>
    </recommendedName>
</protein>
<evidence type="ECO:0000256" key="3">
    <source>
        <dbReference type="ARBA" id="ARBA00023239"/>
    </source>
</evidence>
<dbReference type="InterPro" id="IPR042262">
    <property type="entry name" value="CN_hydtase_beta_C"/>
</dbReference>
<dbReference type="Gene3D" id="1.10.472.20">
    <property type="entry name" value="Nitrile hydratase, beta subunit"/>
    <property type="match status" value="1"/>
</dbReference>
<evidence type="ECO:0000313" key="9">
    <source>
        <dbReference type="Proteomes" id="UP001527099"/>
    </source>
</evidence>
<evidence type="ECO:0000259" key="6">
    <source>
        <dbReference type="Pfam" id="PF02211"/>
    </source>
</evidence>
<comment type="similarity">
    <text evidence="2 5">Belongs to the nitrile hydratase subunit beta family.</text>
</comment>
<dbReference type="EMBL" id="JAMDMX010000017">
    <property type="protein sequence ID" value="MCY9692656.1"/>
    <property type="molecule type" value="Genomic_DNA"/>
</dbReference>
<feature type="domain" description="Nitrile hydratase beta subunit-like N-terminal" evidence="7">
    <location>
        <begin position="1"/>
        <end position="100"/>
    </location>
</feature>
<organism evidence="8 9">
    <name type="scientific">Paenibacillus alginolyticus</name>
    <dbReference type="NCBI Taxonomy" id="59839"/>
    <lineage>
        <taxon>Bacteria</taxon>
        <taxon>Bacillati</taxon>
        <taxon>Bacillota</taxon>
        <taxon>Bacilli</taxon>
        <taxon>Bacillales</taxon>
        <taxon>Paenibacillaceae</taxon>
        <taxon>Paenibacillus</taxon>
    </lineage>
</organism>
<dbReference type="InterPro" id="IPR003168">
    <property type="entry name" value="Nitrile_hydratase_bsu"/>
</dbReference>
<comment type="caution">
    <text evidence="8">The sequence shown here is derived from an EMBL/GenBank/DDBJ whole genome shotgun (WGS) entry which is preliminary data.</text>
</comment>
<evidence type="ECO:0000256" key="1">
    <source>
        <dbReference type="ARBA" id="ARBA00004042"/>
    </source>
</evidence>
<keyword evidence="3 5" id="KW-0456">Lyase</keyword>
<evidence type="ECO:0000259" key="7">
    <source>
        <dbReference type="Pfam" id="PF21006"/>
    </source>
</evidence>
<keyword evidence="9" id="KW-1185">Reference proteome</keyword>
<feature type="domain" description="Nitrile hydratase beta subunit" evidence="6">
    <location>
        <begin position="140"/>
        <end position="230"/>
    </location>
</feature>
<accession>A0ABT4G8Z3</accession>
<proteinExistence type="inferred from homology"/>
<sequence>MNGIHDVGGMDGFGPIQREENEPVFHEPWEGRLRAIHTLASKKHKFYHIDESRHGVERINPVYYLGSSYYQLWLLRTESLLMDRGVFTEVDIQQKMAELSPGSSPQSHLQPFRKVRPLMPSTEREVVIQTTTGAEQPNEPIQPKFTPGTVVRAKMISPLGHTRIPRYVRGKQGVIESIHGNFILPDTRVHKGIDLYQPVYRVCFKAQDLWGEHASPKDKLFIELWEDYLELGGVQDEKH</sequence>
<evidence type="ECO:0000256" key="2">
    <source>
        <dbReference type="ARBA" id="ARBA00009098"/>
    </source>
</evidence>
<dbReference type="GO" id="GO:0018822">
    <property type="term" value="F:nitrile hydratase activity"/>
    <property type="evidence" value="ECO:0007669"/>
    <property type="project" value="UniProtKB-EC"/>
</dbReference>
<evidence type="ECO:0000256" key="5">
    <source>
        <dbReference type="PIRNR" id="PIRNR001427"/>
    </source>
</evidence>
<name>A0ABT4G8Z3_9BACL</name>
<reference evidence="8 9" key="1">
    <citation type="submission" date="2022-05" db="EMBL/GenBank/DDBJ databases">
        <title>Genome Sequencing of Bee-Associated Microbes.</title>
        <authorList>
            <person name="Dunlap C."/>
        </authorList>
    </citation>
    <scope>NUCLEOTIDE SEQUENCE [LARGE SCALE GENOMIC DNA]</scope>
    <source>
        <strain evidence="8 9">NRRL B-14421</strain>
    </source>
</reference>
<dbReference type="NCBIfam" id="TIGR03888">
    <property type="entry name" value="nitrile_beta"/>
    <property type="match status" value="1"/>
</dbReference>
<comment type="catalytic activity">
    <reaction evidence="4 5">
        <text>an aliphatic primary amide = an aliphatic nitrile + H2O</text>
        <dbReference type="Rhea" id="RHEA:12673"/>
        <dbReference type="ChEBI" id="CHEBI:15377"/>
        <dbReference type="ChEBI" id="CHEBI:65285"/>
        <dbReference type="ChEBI" id="CHEBI:80291"/>
        <dbReference type="EC" id="4.2.1.84"/>
    </reaction>
</comment>
<dbReference type="EC" id="4.2.1.84" evidence="5"/>
<dbReference type="InterPro" id="IPR024690">
    <property type="entry name" value="CN_hydtase_beta_dom_C"/>
</dbReference>
<dbReference type="Pfam" id="PF21006">
    <property type="entry name" value="NHase_beta_N"/>
    <property type="match status" value="1"/>
</dbReference>
<gene>
    <name evidence="8" type="primary">nthB</name>
    <name evidence="8" type="ORF">M5X19_07065</name>
</gene>
<dbReference type="Pfam" id="PF02211">
    <property type="entry name" value="NHase_beta_C"/>
    <property type="match status" value="1"/>
</dbReference>
<evidence type="ECO:0000313" key="8">
    <source>
        <dbReference type="EMBL" id="MCY9692656.1"/>
    </source>
</evidence>